<dbReference type="PANTHER" id="PTHR32024">
    <property type="entry name" value="TRK SYSTEM POTASSIUM UPTAKE PROTEIN TRKG-RELATED"/>
    <property type="match status" value="1"/>
</dbReference>
<feature type="transmembrane region" description="Helical" evidence="9">
    <location>
        <begin position="140"/>
        <end position="163"/>
    </location>
</feature>
<name>A0A382NRP5_9ZZZZ</name>
<evidence type="ECO:0000256" key="8">
    <source>
        <dbReference type="ARBA" id="ARBA00023136"/>
    </source>
</evidence>
<evidence type="ECO:0000256" key="1">
    <source>
        <dbReference type="ARBA" id="ARBA00004651"/>
    </source>
</evidence>
<proteinExistence type="inferred from homology"/>
<keyword evidence="6 9" id="KW-1133">Transmembrane helix</keyword>
<sequence length="341" mass="37503">MRTPVVFRVLGVLLMVFSATMLVPAIVSFFYEDGASKAFLIAFAITFCTGLTCWLPTRKNPTELGIRDGFVVTVLFWTVLGFYGALPLMLEERLQLNFTDAVFESLSGLTTTGATVIQGLDDLPKSVLFYRQQLQWLGGMGIIVLALAVLPMLGVGGMQLFRAETSGPIKDSKITPRIAETAKALWYLYLGLTVACALAYWLAGMGLFDAVAHSFSTVSIGGFSTHDASIGYFDNPAIELIAICFIAVSGISFTLHFAVLRHRSLRGYLQNVETRTYLLILLAVTLIAWFELYTEKDYDLVAALRYALFMTVSIATTTGFAITDHSAWSGFLPFLLFLCSF</sequence>
<feature type="transmembrane region" description="Helical" evidence="9">
    <location>
        <begin position="240"/>
        <end position="260"/>
    </location>
</feature>
<dbReference type="Pfam" id="PF02386">
    <property type="entry name" value="TrkH"/>
    <property type="match status" value="1"/>
</dbReference>
<evidence type="ECO:0000256" key="5">
    <source>
        <dbReference type="ARBA" id="ARBA00022692"/>
    </source>
</evidence>
<feature type="transmembrane region" description="Helical" evidence="9">
    <location>
        <begin position="272"/>
        <end position="290"/>
    </location>
</feature>
<organism evidence="10">
    <name type="scientific">marine metagenome</name>
    <dbReference type="NCBI Taxonomy" id="408172"/>
    <lineage>
        <taxon>unclassified sequences</taxon>
        <taxon>metagenomes</taxon>
        <taxon>ecological metagenomes</taxon>
    </lineage>
</organism>
<comment type="subcellular location">
    <subcellularLocation>
        <location evidence="1">Cell membrane</location>
        <topology evidence="1">Multi-pass membrane protein</topology>
    </subcellularLocation>
</comment>
<protein>
    <recommendedName>
        <fullName evidence="11">Potassium transporter</fullName>
    </recommendedName>
</protein>
<feature type="transmembrane region" description="Helical" evidence="9">
    <location>
        <begin position="184"/>
        <end position="203"/>
    </location>
</feature>
<evidence type="ECO:0000256" key="6">
    <source>
        <dbReference type="ARBA" id="ARBA00022989"/>
    </source>
</evidence>
<evidence type="ECO:0000256" key="2">
    <source>
        <dbReference type="ARBA" id="ARBA00009137"/>
    </source>
</evidence>
<comment type="similarity">
    <text evidence="2">Belongs to the TrkH potassium transport family.</text>
</comment>
<keyword evidence="5 9" id="KW-0812">Transmembrane</keyword>
<gene>
    <name evidence="10" type="ORF">METZ01_LOCUS316703</name>
</gene>
<feature type="transmembrane region" description="Helical" evidence="9">
    <location>
        <begin position="69"/>
        <end position="90"/>
    </location>
</feature>
<feature type="transmembrane region" description="Helical" evidence="9">
    <location>
        <begin position="6"/>
        <end position="31"/>
    </location>
</feature>
<feature type="non-terminal residue" evidence="10">
    <location>
        <position position="341"/>
    </location>
</feature>
<evidence type="ECO:0000256" key="9">
    <source>
        <dbReference type="SAM" id="Phobius"/>
    </source>
</evidence>
<keyword evidence="8 9" id="KW-0472">Membrane</keyword>
<feature type="transmembrane region" description="Helical" evidence="9">
    <location>
        <begin position="302"/>
        <end position="322"/>
    </location>
</feature>
<reference evidence="10" key="1">
    <citation type="submission" date="2018-05" db="EMBL/GenBank/DDBJ databases">
        <authorList>
            <person name="Lanie J.A."/>
            <person name="Ng W.-L."/>
            <person name="Kazmierczak K.M."/>
            <person name="Andrzejewski T.M."/>
            <person name="Davidsen T.M."/>
            <person name="Wayne K.J."/>
            <person name="Tettelin H."/>
            <person name="Glass J.I."/>
            <person name="Rusch D."/>
            <person name="Podicherti R."/>
            <person name="Tsui H.-C.T."/>
            <person name="Winkler M.E."/>
        </authorList>
    </citation>
    <scope>NUCLEOTIDE SEQUENCE</scope>
</reference>
<keyword evidence="7" id="KW-0406">Ion transport</keyword>
<dbReference type="AlphaFoldDB" id="A0A382NRP5"/>
<evidence type="ECO:0000256" key="3">
    <source>
        <dbReference type="ARBA" id="ARBA00022448"/>
    </source>
</evidence>
<dbReference type="EMBL" id="UINC01102321">
    <property type="protein sequence ID" value="SVC63849.1"/>
    <property type="molecule type" value="Genomic_DNA"/>
</dbReference>
<dbReference type="GO" id="GO:0008324">
    <property type="term" value="F:monoatomic cation transmembrane transporter activity"/>
    <property type="evidence" value="ECO:0007669"/>
    <property type="project" value="InterPro"/>
</dbReference>
<evidence type="ECO:0008006" key="11">
    <source>
        <dbReference type="Google" id="ProtNLM"/>
    </source>
</evidence>
<dbReference type="PANTHER" id="PTHR32024:SF2">
    <property type="entry name" value="TRK SYSTEM POTASSIUM UPTAKE PROTEIN TRKG-RELATED"/>
    <property type="match status" value="1"/>
</dbReference>
<dbReference type="GO" id="GO:0005886">
    <property type="term" value="C:plasma membrane"/>
    <property type="evidence" value="ECO:0007669"/>
    <property type="project" value="UniProtKB-SubCell"/>
</dbReference>
<dbReference type="GO" id="GO:0030001">
    <property type="term" value="P:metal ion transport"/>
    <property type="evidence" value="ECO:0007669"/>
    <property type="project" value="UniProtKB-ARBA"/>
</dbReference>
<keyword evidence="4" id="KW-1003">Cell membrane</keyword>
<accession>A0A382NRP5</accession>
<evidence type="ECO:0000256" key="4">
    <source>
        <dbReference type="ARBA" id="ARBA00022475"/>
    </source>
</evidence>
<evidence type="ECO:0000313" key="10">
    <source>
        <dbReference type="EMBL" id="SVC63849.1"/>
    </source>
</evidence>
<evidence type="ECO:0000256" key="7">
    <source>
        <dbReference type="ARBA" id="ARBA00023065"/>
    </source>
</evidence>
<feature type="transmembrane region" description="Helical" evidence="9">
    <location>
        <begin position="38"/>
        <end position="57"/>
    </location>
</feature>
<keyword evidence="3" id="KW-0813">Transport</keyword>
<dbReference type="InterPro" id="IPR003445">
    <property type="entry name" value="Cat_transpt"/>
</dbReference>